<feature type="compositionally biased region" description="Acidic residues" evidence="1">
    <location>
        <begin position="179"/>
        <end position="188"/>
    </location>
</feature>
<dbReference type="AlphaFoldDB" id="A0A0L0NFX0"/>
<evidence type="ECO:0000313" key="2">
    <source>
        <dbReference type="EMBL" id="KND93007.1"/>
    </source>
</evidence>
<feature type="compositionally biased region" description="Polar residues" evidence="1">
    <location>
        <begin position="104"/>
        <end position="130"/>
    </location>
</feature>
<feature type="region of interest" description="Disordered" evidence="1">
    <location>
        <begin position="58"/>
        <end position="192"/>
    </location>
</feature>
<feature type="compositionally biased region" description="Basic and acidic residues" evidence="1">
    <location>
        <begin position="272"/>
        <end position="281"/>
    </location>
</feature>
<protein>
    <submittedName>
        <fullName evidence="2">Uncharacterized protein</fullName>
    </submittedName>
</protein>
<gene>
    <name evidence="2" type="ORF">TOPH_02388</name>
</gene>
<name>A0A0L0NFX0_TOLOC</name>
<accession>A0A0L0NFX0</accession>
<proteinExistence type="predicted"/>
<feature type="compositionally biased region" description="Polar residues" evidence="1">
    <location>
        <begin position="151"/>
        <end position="178"/>
    </location>
</feature>
<evidence type="ECO:0000256" key="1">
    <source>
        <dbReference type="SAM" id="MobiDB-lite"/>
    </source>
</evidence>
<feature type="region of interest" description="Disordered" evidence="1">
    <location>
        <begin position="234"/>
        <end position="360"/>
    </location>
</feature>
<dbReference type="Proteomes" id="UP000036947">
    <property type="component" value="Unassembled WGS sequence"/>
</dbReference>
<sequence length="418" mass="44652">MALPWPSIDVISIPSDDESAFGVHSDVDADGSLFENIARESAPDESLPPLSALVASTATARQNKVKRTENSPEGFDGSEIAGDSDGLGCLVASQPNPAPETELASPTSASGSSQRCSPPLSPSSQRTPTPSHEDELHHQRSDSPNLPAFATKSNHSHASQSPRSTPLLPSQFVHSNSAPEDEHEDGDSLSDSGLRIVAQSALALPCTAQSSCASFDRSSSFGKDAEKYPVADQFVPVGCSSTPPPQRQTQGMSRVTGEGGQSANQFNEPDQDEQRGLDRQRGCKTKHNLRPNPPKKGFYGEGTDSEDNHLLASKRRRALIPAPRRRDARRGSEQLQGPKLHRAGKVKRGTGGNARSTRTDNPAHAAIAIYEEWPLANAVLKCVQDNGTATFQLQFTWATECKANGLPRSTNNQIPGPC</sequence>
<feature type="compositionally biased region" description="Basic residues" evidence="1">
    <location>
        <begin position="339"/>
        <end position="348"/>
    </location>
</feature>
<comment type="caution">
    <text evidence="2">The sequence shown here is derived from an EMBL/GenBank/DDBJ whole genome shotgun (WGS) entry which is preliminary data.</text>
</comment>
<feature type="compositionally biased region" description="Basic and acidic residues" evidence="1">
    <location>
        <begin position="131"/>
        <end position="141"/>
    </location>
</feature>
<organism evidence="2 3">
    <name type="scientific">Tolypocladium ophioglossoides (strain CBS 100239)</name>
    <name type="common">Snaketongue truffleclub</name>
    <name type="synonym">Elaphocordyceps ophioglossoides</name>
    <dbReference type="NCBI Taxonomy" id="1163406"/>
    <lineage>
        <taxon>Eukaryota</taxon>
        <taxon>Fungi</taxon>
        <taxon>Dikarya</taxon>
        <taxon>Ascomycota</taxon>
        <taxon>Pezizomycotina</taxon>
        <taxon>Sordariomycetes</taxon>
        <taxon>Hypocreomycetidae</taxon>
        <taxon>Hypocreales</taxon>
        <taxon>Ophiocordycipitaceae</taxon>
        <taxon>Tolypocladium</taxon>
    </lineage>
</organism>
<evidence type="ECO:0000313" key="3">
    <source>
        <dbReference type="Proteomes" id="UP000036947"/>
    </source>
</evidence>
<keyword evidence="3" id="KW-1185">Reference proteome</keyword>
<dbReference type="EMBL" id="LFRF01000004">
    <property type="protein sequence ID" value="KND93007.1"/>
    <property type="molecule type" value="Genomic_DNA"/>
</dbReference>
<dbReference type="OrthoDB" id="5153959at2759"/>
<reference evidence="2 3" key="1">
    <citation type="journal article" date="2015" name="BMC Genomics">
        <title>The genome of the truffle-parasite Tolypocladium ophioglossoides and the evolution of antifungal peptaibiotics.</title>
        <authorList>
            <person name="Quandt C.A."/>
            <person name="Bushley K.E."/>
            <person name="Spatafora J.W."/>
        </authorList>
    </citation>
    <scope>NUCLEOTIDE SEQUENCE [LARGE SCALE GENOMIC DNA]</scope>
    <source>
        <strain evidence="2 3">CBS 100239</strain>
    </source>
</reference>